<reference evidence="3 4" key="1">
    <citation type="submission" date="2017-09" db="EMBL/GenBank/DDBJ databases">
        <title>Depth-based differentiation of microbial function through sediment-hosted aquifers and enrichment of novel symbionts in the deep terrestrial subsurface.</title>
        <authorList>
            <person name="Probst A.J."/>
            <person name="Ladd B."/>
            <person name="Jarett J.K."/>
            <person name="Geller-Mcgrath D.E."/>
            <person name="Sieber C.M."/>
            <person name="Emerson J.B."/>
            <person name="Anantharaman K."/>
            <person name="Thomas B.C."/>
            <person name="Malmstrom R."/>
            <person name="Stieglmeier M."/>
            <person name="Klingl A."/>
            <person name="Woyke T."/>
            <person name="Ryan C.M."/>
            <person name="Banfield J.F."/>
        </authorList>
    </citation>
    <scope>NUCLEOTIDE SEQUENCE [LARGE SCALE GENOMIC DNA]</scope>
    <source>
        <strain evidence="3">CG11_big_fil_rev_8_21_14_0_20_45_26</strain>
    </source>
</reference>
<evidence type="ECO:0000259" key="2">
    <source>
        <dbReference type="SMART" id="SM00852"/>
    </source>
</evidence>
<dbReference type="InterPro" id="IPR008136">
    <property type="entry name" value="CinA_C"/>
</dbReference>
<accession>A0A2H0LU90</accession>
<dbReference type="Proteomes" id="UP000230859">
    <property type="component" value="Unassembled WGS sequence"/>
</dbReference>
<dbReference type="InterPro" id="IPR036425">
    <property type="entry name" value="MoaB/Mog-like_dom_sf"/>
</dbReference>
<dbReference type="EMBL" id="PCVY01000016">
    <property type="protein sequence ID" value="PIQ87234.1"/>
    <property type="molecule type" value="Genomic_DNA"/>
</dbReference>
<evidence type="ECO:0000313" key="3">
    <source>
        <dbReference type="EMBL" id="PIQ87234.1"/>
    </source>
</evidence>
<comment type="caution">
    <text evidence="3">The sequence shown here is derived from an EMBL/GenBank/DDBJ whole genome shotgun (WGS) entry which is preliminary data.</text>
</comment>
<comment type="similarity">
    <text evidence="1">Belongs to the CinA family.</text>
</comment>
<evidence type="ECO:0000313" key="4">
    <source>
        <dbReference type="Proteomes" id="UP000230859"/>
    </source>
</evidence>
<dbReference type="Gene3D" id="3.90.950.20">
    <property type="entry name" value="CinA-like"/>
    <property type="match status" value="1"/>
</dbReference>
<dbReference type="NCBIfam" id="TIGR00199">
    <property type="entry name" value="PncC_domain"/>
    <property type="match status" value="1"/>
</dbReference>
<gene>
    <name evidence="3" type="ORF">COV74_01555</name>
</gene>
<organism evidence="3 4">
    <name type="scientific">Candidatus Abzuiibacterium crystallinum</name>
    <dbReference type="NCBI Taxonomy" id="1974748"/>
    <lineage>
        <taxon>Bacteria</taxon>
        <taxon>Pseudomonadati</taxon>
        <taxon>Candidatus Omnitrophota</taxon>
        <taxon>Candidatus Abzuiibacterium</taxon>
    </lineage>
</organism>
<proteinExistence type="inferred from homology"/>
<dbReference type="PANTHER" id="PTHR13939">
    <property type="entry name" value="NICOTINAMIDE-NUCLEOTIDE AMIDOHYDROLASE PNCC"/>
    <property type="match status" value="1"/>
</dbReference>
<dbReference type="InterPro" id="IPR001453">
    <property type="entry name" value="MoaB/Mog_dom"/>
</dbReference>
<dbReference type="SMART" id="SM00852">
    <property type="entry name" value="MoCF_biosynth"/>
    <property type="match status" value="1"/>
</dbReference>
<dbReference type="PIRSF" id="PIRSF006728">
    <property type="entry name" value="CinA"/>
    <property type="match status" value="1"/>
</dbReference>
<dbReference type="PANTHER" id="PTHR13939:SF0">
    <property type="entry name" value="NMN AMIDOHYDROLASE-LIKE PROTEIN YFAY"/>
    <property type="match status" value="1"/>
</dbReference>
<dbReference type="InterPro" id="IPR036653">
    <property type="entry name" value="CinA-like_C"/>
</dbReference>
<dbReference type="NCBIfam" id="TIGR00177">
    <property type="entry name" value="molyb_syn"/>
    <property type="match status" value="1"/>
</dbReference>
<dbReference type="SUPFAM" id="SSF142433">
    <property type="entry name" value="CinA-like"/>
    <property type="match status" value="1"/>
</dbReference>
<dbReference type="InterPro" id="IPR050101">
    <property type="entry name" value="CinA"/>
</dbReference>
<dbReference type="NCBIfam" id="TIGR00200">
    <property type="entry name" value="cinA_nterm"/>
    <property type="match status" value="1"/>
</dbReference>
<dbReference type="InterPro" id="IPR008135">
    <property type="entry name" value="Competence-induced_CinA"/>
</dbReference>
<protein>
    <recommendedName>
        <fullName evidence="1">CinA-like protein</fullName>
    </recommendedName>
</protein>
<dbReference type="Pfam" id="PF02464">
    <property type="entry name" value="CinA"/>
    <property type="match status" value="1"/>
</dbReference>
<evidence type="ECO:0000256" key="1">
    <source>
        <dbReference type="HAMAP-Rule" id="MF_00226"/>
    </source>
</evidence>
<dbReference type="HAMAP" id="MF_00226_B">
    <property type="entry name" value="CinA_B"/>
    <property type="match status" value="1"/>
</dbReference>
<sequence length="410" mass="46184">MTTAQIVTIGNELLQGRVLDQNTYFLSSRLTQMGIRVTRHSSCEDDESTIAQTLQTALSSSEIVIATGGLGPTPDDVTREAVAELYRTPLVFHPAQWKSICLYFKKTKREPSLMTKREAYFPEMGQPIVNRWGIALGFFVWHQNRLLVVLPGVPKETERLFDESVHKIIRKFFKKKASLHELTANIIGMDEAVIMRRLGSRFFVNPAFEFGSYPRRGSVLLRFRSLSASEITKIKKYLTAKLKDAIYAFRDEPFEKTVAEQLIKKKMTLAIAESCTGGMLSQRLTNAPGSSRFFRGSVVAYANEVKEQILNVKPRLLKQYGAVSKETAAAMARGARHRFAAKLGISITGIAGPSGGTHQKPVGLIWIGFSTRDRTFARAYRLAGNRDRIRFMATQKSLQMLFVYLSKTRR</sequence>
<dbReference type="SUPFAM" id="SSF53218">
    <property type="entry name" value="Molybdenum cofactor biosynthesis proteins"/>
    <property type="match status" value="1"/>
</dbReference>
<feature type="domain" description="MoaB/Mog" evidence="2">
    <location>
        <begin position="5"/>
        <end position="171"/>
    </location>
</feature>
<dbReference type="AlphaFoldDB" id="A0A2H0LU90"/>
<dbReference type="Pfam" id="PF00994">
    <property type="entry name" value="MoCF_biosynth"/>
    <property type="match status" value="1"/>
</dbReference>
<dbReference type="Gene3D" id="3.40.980.10">
    <property type="entry name" value="MoaB/Mog-like domain"/>
    <property type="match status" value="1"/>
</dbReference>
<dbReference type="CDD" id="cd00885">
    <property type="entry name" value="cinA"/>
    <property type="match status" value="1"/>
</dbReference>
<name>A0A2H0LU90_9BACT</name>